<keyword evidence="1 2" id="KW-0833">Ubl conjugation pathway</keyword>
<dbReference type="SUPFAM" id="SSF56204">
    <property type="entry name" value="Hect, E3 ligase catalytic domain"/>
    <property type="match status" value="1"/>
</dbReference>
<protein>
    <recommendedName>
        <fullName evidence="5">HECT domain-containing protein</fullName>
    </recommendedName>
</protein>
<evidence type="ECO:0000259" key="5">
    <source>
        <dbReference type="PROSITE" id="PS50237"/>
    </source>
</evidence>
<keyword evidence="3" id="KW-0175">Coiled coil</keyword>
<organism evidence="6 7">
    <name type="scientific">Chaetoceros tenuissimus</name>
    <dbReference type="NCBI Taxonomy" id="426638"/>
    <lineage>
        <taxon>Eukaryota</taxon>
        <taxon>Sar</taxon>
        <taxon>Stramenopiles</taxon>
        <taxon>Ochrophyta</taxon>
        <taxon>Bacillariophyta</taxon>
        <taxon>Coscinodiscophyceae</taxon>
        <taxon>Chaetocerotophycidae</taxon>
        <taxon>Chaetocerotales</taxon>
        <taxon>Chaetocerotaceae</taxon>
        <taxon>Chaetoceros</taxon>
    </lineage>
</organism>
<reference evidence="6 7" key="1">
    <citation type="journal article" date="2021" name="Sci. Rep.">
        <title>The genome of the diatom Chaetoceros tenuissimus carries an ancient integrated fragment of an extant virus.</title>
        <authorList>
            <person name="Hongo Y."/>
            <person name="Kimura K."/>
            <person name="Takaki Y."/>
            <person name="Yoshida Y."/>
            <person name="Baba S."/>
            <person name="Kobayashi G."/>
            <person name="Nagasaki K."/>
            <person name="Hano T."/>
            <person name="Tomaru Y."/>
        </authorList>
    </citation>
    <scope>NUCLEOTIDE SEQUENCE [LARGE SCALE GENOMIC DNA]</scope>
    <source>
        <strain evidence="6 7">NIES-3715</strain>
    </source>
</reference>
<dbReference type="Pfam" id="PF00632">
    <property type="entry name" value="HECT"/>
    <property type="match status" value="1"/>
</dbReference>
<evidence type="ECO:0000313" key="6">
    <source>
        <dbReference type="EMBL" id="GFH61985.1"/>
    </source>
</evidence>
<sequence>MSYYGPRSGGHNRSNGDRRPSGGRSNGGGGRWNNRFSSSNRGYDNRRNNNNYGGNYNNRQQQFNQHSAPRTRDPKQQESPFKPHVADDDEKVSSVQPLSPEQQDHRKKQKLLKVTAENWDSCTFEEKARSQFVMDHNAIFSMEGLTADEDTRYAKTLGEDWFAKKKEAARIAWEKVDERIIAVSEKEYGKPRASDDYEDFDSDDSSVGRHQGLFADLHDSIVDEAEGVKPFIDALPYCVYLDQGFHYNGVSTAGDEMCYCPCSKKLKNWRDNFGLTDNEKCDAKKKSPLGIMAHLRKLAEGERCFRHLGTLIYLEELYSNYWGNIKPGIGHKALYMQGEKNYAAAIQAERIEFNEAMSYLQRANRENQRILKEQQKKLEEAEELKAINEDLSKKQKELEEKLKKNNMKLGIATKRKEIKDFSKEEISDFRNHILDNINEKKRRIIKNGKEQEFKLSQDIDFQKLFDSWDENSKSDNDFGALFKDFTSEKGTYESANKVVRNWDVQFHSGTKKKIKQDTAIDDGGPSRLLYNAFFEQVGHMKIYFKVLNDTRYGTDGRMVSMKVEKGFKVCCLDYGEYGEGVVVENNIKDEDNQRTDNHMVKFENVESPMAVERNQITVTQVCVNLFNRSNSKVLVPALDSVFDFYHHRFLQHYSNVQLSDVYSKARQYYRAVGRFLAHVIFDDRNCTISSTVLPVLLQNLFLRGLETTSSLYKMEDLSGDLQQMDETFSLDNRENQTFGLNEIDNEMIEKYYPQKYAQGIITEDSDINKDNFREFADLYILRLRSIAIEGLDEGINLRRPALEKGTPTRNDPDIRIFPVIFSIIPSVLLNSLLFSCPKYDIEQIIGLLQQSRDEFELSIAQITFITDTLPTVLRRLANRNEAFPANFMLYVTGSAILPHIETNPDFKIMVGFQTSLTEQHLPQGHTCVNQINFPDNCYDPEGLGISETVLEEKLESAISIVRSAGFGLV</sequence>
<dbReference type="SMART" id="SM00119">
    <property type="entry name" value="HECTc"/>
    <property type="match status" value="1"/>
</dbReference>
<feature type="domain" description="HECT" evidence="5">
    <location>
        <begin position="887"/>
        <end position="969"/>
    </location>
</feature>
<name>A0AAD3HFQ7_9STRA</name>
<evidence type="ECO:0000256" key="2">
    <source>
        <dbReference type="PROSITE-ProRule" id="PRU00104"/>
    </source>
</evidence>
<evidence type="ECO:0000313" key="7">
    <source>
        <dbReference type="Proteomes" id="UP001054902"/>
    </source>
</evidence>
<dbReference type="AlphaFoldDB" id="A0AAD3HFQ7"/>
<dbReference type="GO" id="GO:0004842">
    <property type="term" value="F:ubiquitin-protein transferase activity"/>
    <property type="evidence" value="ECO:0007669"/>
    <property type="project" value="InterPro"/>
</dbReference>
<dbReference type="InterPro" id="IPR035983">
    <property type="entry name" value="Hect_E3_ubiquitin_ligase"/>
</dbReference>
<evidence type="ECO:0000256" key="3">
    <source>
        <dbReference type="SAM" id="Coils"/>
    </source>
</evidence>
<dbReference type="EMBL" id="BLLK01000075">
    <property type="protein sequence ID" value="GFH61985.1"/>
    <property type="molecule type" value="Genomic_DNA"/>
</dbReference>
<dbReference type="PROSITE" id="PS50237">
    <property type="entry name" value="HECT"/>
    <property type="match status" value="1"/>
</dbReference>
<feature type="region of interest" description="Disordered" evidence="4">
    <location>
        <begin position="1"/>
        <end position="109"/>
    </location>
</feature>
<evidence type="ECO:0000256" key="4">
    <source>
        <dbReference type="SAM" id="MobiDB-lite"/>
    </source>
</evidence>
<dbReference type="InterPro" id="IPR000569">
    <property type="entry name" value="HECT_dom"/>
</dbReference>
<gene>
    <name evidence="6" type="ORF">CTEN210_18461</name>
</gene>
<keyword evidence="7" id="KW-1185">Reference proteome</keyword>
<comment type="caution">
    <text evidence="6">The sequence shown here is derived from an EMBL/GenBank/DDBJ whole genome shotgun (WGS) entry which is preliminary data.</text>
</comment>
<accession>A0AAD3HFQ7</accession>
<feature type="coiled-coil region" evidence="3">
    <location>
        <begin position="360"/>
        <end position="408"/>
    </location>
</feature>
<dbReference type="Gene3D" id="3.30.2410.10">
    <property type="entry name" value="Hect, E3 ligase catalytic domain"/>
    <property type="match status" value="1"/>
</dbReference>
<proteinExistence type="predicted"/>
<feature type="compositionally biased region" description="Low complexity" evidence="4">
    <location>
        <begin position="32"/>
        <end position="65"/>
    </location>
</feature>
<evidence type="ECO:0000256" key="1">
    <source>
        <dbReference type="ARBA" id="ARBA00022786"/>
    </source>
</evidence>
<feature type="active site" description="Glycyl thioester intermediate" evidence="2">
    <location>
        <position position="927"/>
    </location>
</feature>
<dbReference type="Proteomes" id="UP001054902">
    <property type="component" value="Unassembled WGS sequence"/>
</dbReference>